<evidence type="ECO:0000259" key="4">
    <source>
        <dbReference type="PROSITE" id="PS51077"/>
    </source>
</evidence>
<evidence type="ECO:0000256" key="2">
    <source>
        <dbReference type="ARBA" id="ARBA00023125"/>
    </source>
</evidence>
<evidence type="ECO:0000313" key="7">
    <source>
        <dbReference type="Proteomes" id="UP000434475"/>
    </source>
</evidence>
<evidence type="ECO:0000256" key="1">
    <source>
        <dbReference type="ARBA" id="ARBA00023015"/>
    </source>
</evidence>
<dbReference type="GO" id="GO:0003677">
    <property type="term" value="F:DNA binding"/>
    <property type="evidence" value="ECO:0007669"/>
    <property type="project" value="UniProtKB-KW"/>
</dbReference>
<dbReference type="EMBL" id="WKPR01000045">
    <property type="protein sequence ID" value="MSB22584.1"/>
    <property type="molecule type" value="Genomic_DNA"/>
</dbReference>
<dbReference type="Proteomes" id="UP000434475">
    <property type="component" value="Unassembled WGS sequence"/>
</dbReference>
<proteinExistence type="predicted"/>
<dbReference type="Pfam" id="PF09339">
    <property type="entry name" value="HTH_IclR"/>
    <property type="match status" value="1"/>
</dbReference>
<dbReference type="InterPro" id="IPR005471">
    <property type="entry name" value="Tscrpt_reg_IclR_N"/>
</dbReference>
<dbReference type="SMART" id="SM00346">
    <property type="entry name" value="HTH_ICLR"/>
    <property type="match status" value="1"/>
</dbReference>
<dbReference type="InterPro" id="IPR036388">
    <property type="entry name" value="WH-like_DNA-bd_sf"/>
</dbReference>
<evidence type="ECO:0000256" key="3">
    <source>
        <dbReference type="ARBA" id="ARBA00023163"/>
    </source>
</evidence>
<dbReference type="InterPro" id="IPR036390">
    <property type="entry name" value="WH_DNA-bd_sf"/>
</dbReference>
<dbReference type="SUPFAM" id="SSF46785">
    <property type="entry name" value="Winged helix' DNA-binding domain"/>
    <property type="match status" value="1"/>
</dbReference>
<dbReference type="GO" id="GO:0003700">
    <property type="term" value="F:DNA-binding transcription factor activity"/>
    <property type="evidence" value="ECO:0007669"/>
    <property type="project" value="TreeGrafter"/>
</dbReference>
<dbReference type="InterPro" id="IPR029016">
    <property type="entry name" value="GAF-like_dom_sf"/>
</dbReference>
<dbReference type="Gene3D" id="3.30.450.40">
    <property type="match status" value="1"/>
</dbReference>
<dbReference type="PANTHER" id="PTHR30136:SF24">
    <property type="entry name" value="HTH-TYPE TRANSCRIPTIONAL REPRESSOR ALLR"/>
    <property type="match status" value="1"/>
</dbReference>
<dbReference type="SUPFAM" id="SSF55781">
    <property type="entry name" value="GAF domain-like"/>
    <property type="match status" value="1"/>
</dbReference>
<dbReference type="InterPro" id="IPR014757">
    <property type="entry name" value="Tscrpt_reg_IclR_C"/>
</dbReference>
<evidence type="ECO:0000313" key="6">
    <source>
        <dbReference type="EMBL" id="MSB22584.1"/>
    </source>
</evidence>
<sequence>MVMTQEHRSTMRALSIFELLAFGDNSEGYTLTEIATKLRAPKSSISPIIHTLTTNRYLKYNSDTARYSIGRRAFEVGNTYIKNDVFYSQAISIMQDIARQCSETCHIGELQGQDVQYLMKVESPAPIAMTSAPGKRLPANCTALGKALLCEHTLEELKALFNGKLVRLTEHSVVDIDVLYQQLLEVRRTGIAQEKEENYEFVQCIATPLYKNGKPVLALSISFPTFRYTEEKNEKLKKLLLDAKMSLELII</sequence>
<feature type="domain" description="HTH iclR-type" evidence="4">
    <location>
        <begin position="7"/>
        <end position="71"/>
    </location>
</feature>
<keyword evidence="2" id="KW-0238">DNA-binding</keyword>
<feature type="domain" description="IclR-ED" evidence="5">
    <location>
        <begin position="72"/>
        <end position="251"/>
    </location>
</feature>
<dbReference type="GO" id="GO:0045892">
    <property type="term" value="P:negative regulation of DNA-templated transcription"/>
    <property type="evidence" value="ECO:0007669"/>
    <property type="project" value="TreeGrafter"/>
</dbReference>
<evidence type="ECO:0000259" key="5">
    <source>
        <dbReference type="PROSITE" id="PS51078"/>
    </source>
</evidence>
<dbReference type="Pfam" id="PF01614">
    <property type="entry name" value="IclR_C"/>
    <property type="match status" value="1"/>
</dbReference>
<protein>
    <submittedName>
        <fullName evidence="6">Helix-turn-helix domain-containing protein</fullName>
    </submittedName>
</protein>
<dbReference type="Gene3D" id="1.10.10.10">
    <property type="entry name" value="Winged helix-like DNA-binding domain superfamily/Winged helix DNA-binding domain"/>
    <property type="match status" value="1"/>
</dbReference>
<dbReference type="PROSITE" id="PS51077">
    <property type="entry name" value="HTH_ICLR"/>
    <property type="match status" value="1"/>
</dbReference>
<dbReference type="AlphaFoldDB" id="A0A6I2R7A0"/>
<dbReference type="InterPro" id="IPR050707">
    <property type="entry name" value="HTH_MetabolicPath_Reg"/>
</dbReference>
<dbReference type="PANTHER" id="PTHR30136">
    <property type="entry name" value="HELIX-TURN-HELIX TRANSCRIPTIONAL REGULATOR, ICLR FAMILY"/>
    <property type="match status" value="1"/>
</dbReference>
<dbReference type="PROSITE" id="PS51078">
    <property type="entry name" value="ICLR_ED"/>
    <property type="match status" value="1"/>
</dbReference>
<keyword evidence="1" id="KW-0805">Transcription regulation</keyword>
<accession>A0A6I2R7A0</accession>
<comment type="caution">
    <text evidence="6">The sequence shown here is derived from an EMBL/GenBank/DDBJ whole genome shotgun (WGS) entry which is preliminary data.</text>
</comment>
<name>A0A6I2R7A0_FLAPL</name>
<organism evidence="6 7">
    <name type="scientific">Flavonifractor plautii</name>
    <name type="common">Fusobacterium plautii</name>
    <dbReference type="NCBI Taxonomy" id="292800"/>
    <lineage>
        <taxon>Bacteria</taxon>
        <taxon>Bacillati</taxon>
        <taxon>Bacillota</taxon>
        <taxon>Clostridia</taxon>
        <taxon>Eubacteriales</taxon>
        <taxon>Oscillospiraceae</taxon>
        <taxon>Flavonifractor</taxon>
    </lineage>
</organism>
<reference evidence="6 7" key="1">
    <citation type="journal article" date="2019" name="Nat. Med.">
        <title>A library of human gut bacterial isolates paired with longitudinal multiomics data enables mechanistic microbiome research.</title>
        <authorList>
            <person name="Poyet M."/>
            <person name="Groussin M."/>
            <person name="Gibbons S.M."/>
            <person name="Avila-Pacheco J."/>
            <person name="Jiang X."/>
            <person name="Kearney S.M."/>
            <person name="Perrotta A.R."/>
            <person name="Berdy B."/>
            <person name="Zhao S."/>
            <person name="Lieberman T.D."/>
            <person name="Swanson P.K."/>
            <person name="Smith M."/>
            <person name="Roesemann S."/>
            <person name="Alexander J.E."/>
            <person name="Rich S.A."/>
            <person name="Livny J."/>
            <person name="Vlamakis H."/>
            <person name="Clish C."/>
            <person name="Bullock K."/>
            <person name="Deik A."/>
            <person name="Scott J."/>
            <person name="Pierce K.A."/>
            <person name="Xavier R.J."/>
            <person name="Alm E.J."/>
        </authorList>
    </citation>
    <scope>NUCLEOTIDE SEQUENCE [LARGE SCALE GENOMIC DNA]</scope>
    <source>
        <strain evidence="6 7">BIOML-A2</strain>
    </source>
</reference>
<gene>
    <name evidence="6" type="ORF">GKE97_24290</name>
</gene>
<keyword evidence="3" id="KW-0804">Transcription</keyword>